<dbReference type="Proteomes" id="UP000092671">
    <property type="component" value="Unassembled WGS sequence"/>
</dbReference>
<keyword evidence="2" id="KW-1133">Transmembrane helix</keyword>
<keyword evidence="1" id="KW-0175">Coiled coil</keyword>
<gene>
    <name evidence="3" type="ORF">A9Z60_03630</name>
</gene>
<feature type="transmembrane region" description="Helical" evidence="2">
    <location>
        <begin position="56"/>
        <end position="80"/>
    </location>
</feature>
<comment type="caution">
    <text evidence="3">The sequence shown here is derived from an EMBL/GenBank/DDBJ whole genome shotgun (WGS) entry which is preliminary data.</text>
</comment>
<organism evidence="3 4">
    <name type="scientific">Moraxella nonliquefaciens</name>
    <dbReference type="NCBI Taxonomy" id="478"/>
    <lineage>
        <taxon>Bacteria</taxon>
        <taxon>Pseudomonadati</taxon>
        <taxon>Pseudomonadota</taxon>
        <taxon>Gammaproteobacteria</taxon>
        <taxon>Moraxellales</taxon>
        <taxon>Moraxellaceae</taxon>
        <taxon>Moraxella</taxon>
    </lineage>
</organism>
<feature type="coiled-coil region" evidence="1">
    <location>
        <begin position="83"/>
        <end position="113"/>
    </location>
</feature>
<keyword evidence="2" id="KW-0472">Membrane</keyword>
<evidence type="ECO:0000313" key="3">
    <source>
        <dbReference type="EMBL" id="OBX49470.1"/>
    </source>
</evidence>
<name>A0A1B8PID7_MORNO</name>
<dbReference type="AlphaFoldDB" id="A0A1B8PID7"/>
<dbReference type="RefSeq" id="WP_066893707.1">
    <property type="nucleotide sequence ID" value="NZ_LZDN01000039.1"/>
</dbReference>
<proteinExistence type="predicted"/>
<accession>A0A1B8PID7</accession>
<evidence type="ECO:0000313" key="4">
    <source>
        <dbReference type="Proteomes" id="UP000092671"/>
    </source>
</evidence>
<dbReference type="EMBL" id="LZDN01000039">
    <property type="protein sequence ID" value="OBX49470.1"/>
    <property type="molecule type" value="Genomic_DNA"/>
</dbReference>
<evidence type="ECO:0000256" key="1">
    <source>
        <dbReference type="SAM" id="Coils"/>
    </source>
</evidence>
<protein>
    <submittedName>
        <fullName evidence="3">Uncharacterized protein</fullName>
    </submittedName>
</protein>
<sequence length="116" mass="13419">MEQELKKQLTDVHLKLEQLSKDIIRLTVINEHQYEERQANSVKIEKMESDFTSARGAILTLKWLISMLGAGAIAFCTWIVTSNNEHQKELATLNQKVAILEKEVNDLENYNEKTFK</sequence>
<evidence type="ECO:0000256" key="2">
    <source>
        <dbReference type="SAM" id="Phobius"/>
    </source>
</evidence>
<reference evidence="3 4" key="1">
    <citation type="submission" date="2016-06" db="EMBL/GenBank/DDBJ databases">
        <title>Draft genome of Moraxella nonliquefaciens CCUG 60284.</title>
        <authorList>
            <person name="Salva-Serra F."/>
            <person name="Engstrom-Jakobsson H."/>
            <person name="Thorell K."/>
            <person name="Gonzales-Siles L."/>
            <person name="Karlsson R."/>
            <person name="Boulund F."/>
            <person name="Engstrand L."/>
            <person name="Kristiansson E."/>
            <person name="Moore E."/>
        </authorList>
    </citation>
    <scope>NUCLEOTIDE SEQUENCE [LARGE SCALE GENOMIC DNA]</scope>
    <source>
        <strain evidence="3 4">CCUG 60284</strain>
    </source>
</reference>
<keyword evidence="2" id="KW-0812">Transmembrane</keyword>